<sequence>MSGSRQLRIPPSAYLRIDASGSATKYANGQVITIYSRCIESDRVLRDALNNRLPQDVLCRSVVTLNDINFDPCYDAKCKRYEYRLVAGGLRPVGSRQNVWYISKRLNVAKMQEAIDHLMAPPTTKDFSSFTPHKAGDGEHDNVCTISKIKLHLETVDNEKDVQYQEDVATKIRLCFEGDRFRYRMRLKVEEWLVKVHLHKLLYRS</sequence>
<keyword evidence="2" id="KW-1185">Reference proteome</keyword>
<dbReference type="Proteomes" id="UP000054928">
    <property type="component" value="Unassembled WGS sequence"/>
</dbReference>
<dbReference type="GeneID" id="36401492"/>
<proteinExistence type="predicted"/>
<dbReference type="OrthoDB" id="271910at2759"/>
<dbReference type="SUPFAM" id="SSF55120">
    <property type="entry name" value="Pseudouridine synthase"/>
    <property type="match status" value="1"/>
</dbReference>
<dbReference type="InterPro" id="IPR020103">
    <property type="entry name" value="PsdUridine_synth_cat_dom_sf"/>
</dbReference>
<dbReference type="AlphaFoldDB" id="A0A0P1B412"/>
<dbReference type="GO" id="GO:0009982">
    <property type="term" value="F:pseudouridine synthase activity"/>
    <property type="evidence" value="ECO:0007669"/>
    <property type="project" value="InterPro"/>
</dbReference>
<dbReference type="STRING" id="4781.A0A0P1B412"/>
<protein>
    <submittedName>
        <fullName evidence="1">Trna pseudouridine synthase a</fullName>
    </submittedName>
</protein>
<organism evidence="1 2">
    <name type="scientific">Plasmopara halstedii</name>
    <name type="common">Downy mildew of sunflower</name>
    <dbReference type="NCBI Taxonomy" id="4781"/>
    <lineage>
        <taxon>Eukaryota</taxon>
        <taxon>Sar</taxon>
        <taxon>Stramenopiles</taxon>
        <taxon>Oomycota</taxon>
        <taxon>Peronosporomycetes</taxon>
        <taxon>Peronosporales</taxon>
        <taxon>Peronosporaceae</taxon>
        <taxon>Plasmopara</taxon>
    </lineage>
</organism>
<dbReference type="GO" id="GO:0003723">
    <property type="term" value="F:RNA binding"/>
    <property type="evidence" value="ECO:0007669"/>
    <property type="project" value="InterPro"/>
</dbReference>
<dbReference type="GO" id="GO:0001522">
    <property type="term" value="P:pseudouridine synthesis"/>
    <property type="evidence" value="ECO:0007669"/>
    <property type="project" value="InterPro"/>
</dbReference>
<accession>A0A0P1B412</accession>
<dbReference type="InterPro" id="IPR020095">
    <property type="entry name" value="PsdUridine_synth_TruA_C"/>
</dbReference>
<name>A0A0P1B412_PLAHL</name>
<dbReference type="RefSeq" id="XP_024584994.1">
    <property type="nucleotide sequence ID" value="XM_024719724.1"/>
</dbReference>
<evidence type="ECO:0000313" key="1">
    <source>
        <dbReference type="EMBL" id="CEG48625.1"/>
    </source>
</evidence>
<reference evidence="2" key="1">
    <citation type="submission" date="2014-09" db="EMBL/GenBank/DDBJ databases">
        <authorList>
            <person name="Sharma Rahul"/>
            <person name="Thines Marco"/>
        </authorList>
    </citation>
    <scope>NUCLEOTIDE SEQUENCE [LARGE SCALE GENOMIC DNA]</scope>
</reference>
<dbReference type="Gene3D" id="3.30.70.660">
    <property type="entry name" value="Pseudouridine synthase I, catalytic domain, C-terminal subdomain"/>
    <property type="match status" value="1"/>
</dbReference>
<evidence type="ECO:0000313" key="2">
    <source>
        <dbReference type="Proteomes" id="UP000054928"/>
    </source>
</evidence>
<dbReference type="EMBL" id="CCYD01002939">
    <property type="protein sequence ID" value="CEG48625.1"/>
    <property type="molecule type" value="Genomic_DNA"/>
</dbReference>